<dbReference type="PRINTS" id="PR01438">
    <property type="entry name" value="UNVRSLSTRESS"/>
</dbReference>
<dbReference type="PANTHER" id="PTHR46268">
    <property type="entry name" value="STRESS RESPONSE PROTEIN NHAX"/>
    <property type="match status" value="1"/>
</dbReference>
<organism evidence="3 4">
    <name type="scientific">Kribbella sindirgiensis</name>
    <dbReference type="NCBI Taxonomy" id="1124744"/>
    <lineage>
        <taxon>Bacteria</taxon>
        <taxon>Bacillati</taxon>
        <taxon>Actinomycetota</taxon>
        <taxon>Actinomycetes</taxon>
        <taxon>Propionibacteriales</taxon>
        <taxon>Kribbellaceae</taxon>
        <taxon>Kribbella</taxon>
    </lineage>
</organism>
<name>A0A4R0HYK4_9ACTN</name>
<dbReference type="InterPro" id="IPR014729">
    <property type="entry name" value="Rossmann-like_a/b/a_fold"/>
</dbReference>
<comment type="caution">
    <text evidence="3">The sequence shown here is derived from an EMBL/GenBank/DDBJ whole genome shotgun (WGS) entry which is preliminary data.</text>
</comment>
<dbReference type="AlphaFoldDB" id="A0A4R0HYK4"/>
<dbReference type="OrthoDB" id="5179911at2"/>
<dbReference type="InterPro" id="IPR006015">
    <property type="entry name" value="Universal_stress_UspA"/>
</dbReference>
<dbReference type="SUPFAM" id="SSF52402">
    <property type="entry name" value="Adenine nucleotide alpha hydrolases-like"/>
    <property type="match status" value="2"/>
</dbReference>
<feature type="domain" description="UspA" evidence="2">
    <location>
        <begin position="7"/>
        <end position="142"/>
    </location>
</feature>
<proteinExistence type="inferred from homology"/>
<dbReference type="Gene3D" id="3.40.50.620">
    <property type="entry name" value="HUPs"/>
    <property type="match status" value="2"/>
</dbReference>
<sequence length="291" mass="30557">MTKQPAPIVVGYDGSTGSQSALRWATAEAVRTRAPLRLVEAFELVIITRPTPGHVVPLEAVRTARQTALDAVAEGIRLHHPGLTVDTTLEGGPAARVLVDAAQDARTVVLGSRGLGGWSGLLIGSVAVQVTTHAQCPVVVIPHDQRPHAHQGATVVVGVDGSKASARAIDFAFEQAEDLHAEVVAVHTWTSPFLTYDEGASMLQFDEEKVREEARLLVAESVAGAAAEHPDVRWTTELASGSAARALIRRAESADLVVVGSRGRGGFTGLLLGSVGQTVLHHAHCPIAVVH</sequence>
<evidence type="ECO:0000313" key="4">
    <source>
        <dbReference type="Proteomes" id="UP000292695"/>
    </source>
</evidence>
<evidence type="ECO:0000313" key="3">
    <source>
        <dbReference type="EMBL" id="TCC16083.1"/>
    </source>
</evidence>
<dbReference type="PANTHER" id="PTHR46268:SF6">
    <property type="entry name" value="UNIVERSAL STRESS PROTEIN UP12"/>
    <property type="match status" value="1"/>
</dbReference>
<evidence type="ECO:0000259" key="2">
    <source>
        <dbReference type="Pfam" id="PF00582"/>
    </source>
</evidence>
<evidence type="ECO:0000256" key="1">
    <source>
        <dbReference type="ARBA" id="ARBA00008791"/>
    </source>
</evidence>
<keyword evidence="4" id="KW-1185">Reference proteome</keyword>
<dbReference type="RefSeq" id="WP_131296598.1">
    <property type="nucleotide sequence ID" value="NZ_SJKA01000030.1"/>
</dbReference>
<accession>A0A4R0HYK4</accession>
<reference evidence="3 4" key="1">
    <citation type="submission" date="2019-02" db="EMBL/GenBank/DDBJ databases">
        <title>Kribbella capetownensis sp. nov. and Kribbella speibonae sp. nov., isolated from soil.</title>
        <authorList>
            <person name="Curtis S.M."/>
            <person name="Norton I."/>
            <person name="Everest G.J."/>
            <person name="Meyers P.R."/>
        </authorList>
    </citation>
    <scope>NUCLEOTIDE SEQUENCE [LARGE SCALE GENOMIC DNA]</scope>
    <source>
        <strain evidence="3 4">DSM 27082</strain>
    </source>
</reference>
<comment type="similarity">
    <text evidence="1">Belongs to the universal stress protein A family.</text>
</comment>
<feature type="domain" description="UspA" evidence="2">
    <location>
        <begin position="154"/>
        <end position="291"/>
    </location>
</feature>
<gene>
    <name evidence="3" type="ORF">E0H50_41140</name>
</gene>
<dbReference type="Proteomes" id="UP000292695">
    <property type="component" value="Unassembled WGS sequence"/>
</dbReference>
<protein>
    <submittedName>
        <fullName evidence="3">Universal stress protein</fullName>
    </submittedName>
</protein>
<dbReference type="Pfam" id="PF00582">
    <property type="entry name" value="Usp"/>
    <property type="match status" value="2"/>
</dbReference>
<dbReference type="EMBL" id="SJKA01000030">
    <property type="protein sequence ID" value="TCC16083.1"/>
    <property type="molecule type" value="Genomic_DNA"/>
</dbReference>
<dbReference type="InterPro" id="IPR006016">
    <property type="entry name" value="UspA"/>
</dbReference>